<feature type="transmembrane region" description="Helical" evidence="9">
    <location>
        <begin position="193"/>
        <end position="216"/>
    </location>
</feature>
<dbReference type="PRINTS" id="PR00237">
    <property type="entry name" value="GPCRRHODOPSN"/>
</dbReference>
<dbReference type="Pfam" id="PF00001">
    <property type="entry name" value="7tm_1"/>
    <property type="match status" value="1"/>
</dbReference>
<feature type="transmembrane region" description="Helical" evidence="9">
    <location>
        <begin position="105"/>
        <end position="124"/>
    </location>
</feature>
<keyword evidence="4 9" id="KW-1133">Transmembrane helix</keyword>
<evidence type="ECO:0000256" key="9">
    <source>
        <dbReference type="SAM" id="Phobius"/>
    </source>
</evidence>
<evidence type="ECO:0000313" key="12">
    <source>
        <dbReference type="Proteomes" id="UP000242188"/>
    </source>
</evidence>
<feature type="transmembrane region" description="Helical" evidence="9">
    <location>
        <begin position="20"/>
        <end position="42"/>
    </location>
</feature>
<comment type="subcellular location">
    <subcellularLocation>
        <location evidence="1">Cell membrane</location>
        <topology evidence="1">Multi-pass membrane protein</topology>
    </subcellularLocation>
</comment>
<dbReference type="PANTHER" id="PTHR24228:SF59">
    <property type="entry name" value="NEUROPEPTIDE RECEPTOR 15"/>
    <property type="match status" value="1"/>
</dbReference>
<proteinExistence type="predicted"/>
<evidence type="ECO:0000256" key="6">
    <source>
        <dbReference type="ARBA" id="ARBA00023136"/>
    </source>
</evidence>
<evidence type="ECO:0000256" key="7">
    <source>
        <dbReference type="ARBA" id="ARBA00023170"/>
    </source>
</evidence>
<dbReference type="OrthoDB" id="10554313at2759"/>
<feature type="transmembrane region" description="Helical" evidence="9">
    <location>
        <begin position="285"/>
        <end position="306"/>
    </location>
</feature>
<keyword evidence="8" id="KW-0807">Transducer</keyword>
<dbReference type="SUPFAM" id="SSF81321">
    <property type="entry name" value="Family A G protein-coupled receptor-like"/>
    <property type="match status" value="1"/>
</dbReference>
<evidence type="ECO:0000259" key="10">
    <source>
        <dbReference type="PROSITE" id="PS50262"/>
    </source>
</evidence>
<evidence type="ECO:0000313" key="11">
    <source>
        <dbReference type="EMBL" id="OWF38651.1"/>
    </source>
</evidence>
<keyword evidence="2" id="KW-1003">Cell membrane</keyword>
<feature type="transmembrane region" description="Helical" evidence="9">
    <location>
        <begin position="243"/>
        <end position="265"/>
    </location>
</feature>
<dbReference type="GO" id="GO:0005886">
    <property type="term" value="C:plasma membrane"/>
    <property type="evidence" value="ECO:0007669"/>
    <property type="project" value="UniProtKB-SubCell"/>
</dbReference>
<protein>
    <submittedName>
        <fullName evidence="11">C3a anaphylatoxin chemotactic receptor</fullName>
    </submittedName>
</protein>
<dbReference type="GO" id="GO:0004930">
    <property type="term" value="F:G protein-coupled receptor activity"/>
    <property type="evidence" value="ECO:0007669"/>
    <property type="project" value="UniProtKB-KW"/>
</dbReference>
<feature type="transmembrane region" description="Helical" evidence="9">
    <location>
        <begin position="136"/>
        <end position="157"/>
    </location>
</feature>
<dbReference type="Gene3D" id="1.20.1070.10">
    <property type="entry name" value="Rhodopsin 7-helix transmembrane proteins"/>
    <property type="match status" value="1"/>
</dbReference>
<evidence type="ECO:0000256" key="3">
    <source>
        <dbReference type="ARBA" id="ARBA00022692"/>
    </source>
</evidence>
<reference evidence="11 12" key="1">
    <citation type="journal article" date="2017" name="Nat. Ecol. Evol.">
        <title>Scallop genome provides insights into evolution of bilaterian karyotype and development.</title>
        <authorList>
            <person name="Wang S."/>
            <person name="Zhang J."/>
            <person name="Jiao W."/>
            <person name="Li J."/>
            <person name="Xun X."/>
            <person name="Sun Y."/>
            <person name="Guo X."/>
            <person name="Huan P."/>
            <person name="Dong B."/>
            <person name="Zhang L."/>
            <person name="Hu X."/>
            <person name="Sun X."/>
            <person name="Wang J."/>
            <person name="Zhao C."/>
            <person name="Wang Y."/>
            <person name="Wang D."/>
            <person name="Huang X."/>
            <person name="Wang R."/>
            <person name="Lv J."/>
            <person name="Li Y."/>
            <person name="Zhang Z."/>
            <person name="Liu B."/>
            <person name="Lu W."/>
            <person name="Hui Y."/>
            <person name="Liang J."/>
            <person name="Zhou Z."/>
            <person name="Hou R."/>
            <person name="Li X."/>
            <person name="Liu Y."/>
            <person name="Li H."/>
            <person name="Ning X."/>
            <person name="Lin Y."/>
            <person name="Zhao L."/>
            <person name="Xing Q."/>
            <person name="Dou J."/>
            <person name="Li Y."/>
            <person name="Mao J."/>
            <person name="Guo H."/>
            <person name="Dou H."/>
            <person name="Li T."/>
            <person name="Mu C."/>
            <person name="Jiang W."/>
            <person name="Fu Q."/>
            <person name="Fu X."/>
            <person name="Miao Y."/>
            <person name="Liu J."/>
            <person name="Yu Q."/>
            <person name="Li R."/>
            <person name="Liao H."/>
            <person name="Li X."/>
            <person name="Kong Y."/>
            <person name="Jiang Z."/>
            <person name="Chourrout D."/>
            <person name="Li R."/>
            <person name="Bao Z."/>
        </authorList>
    </citation>
    <scope>NUCLEOTIDE SEQUENCE [LARGE SCALE GENOMIC DNA]</scope>
    <source>
        <strain evidence="11 12">PY_sf001</strain>
    </source>
</reference>
<name>A0A210PQ90_MIZYE</name>
<gene>
    <name evidence="11" type="ORF">KP79_PYT23066</name>
</gene>
<dbReference type="Proteomes" id="UP000242188">
    <property type="component" value="Unassembled WGS sequence"/>
</dbReference>
<dbReference type="AlphaFoldDB" id="A0A210PQ90"/>
<dbReference type="InterPro" id="IPR000276">
    <property type="entry name" value="GPCR_Rhodpsn"/>
</dbReference>
<organism evidence="11 12">
    <name type="scientific">Mizuhopecten yessoensis</name>
    <name type="common">Japanese scallop</name>
    <name type="synonym">Patinopecten yessoensis</name>
    <dbReference type="NCBI Taxonomy" id="6573"/>
    <lineage>
        <taxon>Eukaryota</taxon>
        <taxon>Metazoa</taxon>
        <taxon>Spiralia</taxon>
        <taxon>Lophotrochozoa</taxon>
        <taxon>Mollusca</taxon>
        <taxon>Bivalvia</taxon>
        <taxon>Autobranchia</taxon>
        <taxon>Pteriomorphia</taxon>
        <taxon>Pectinida</taxon>
        <taxon>Pectinoidea</taxon>
        <taxon>Pectinidae</taxon>
        <taxon>Mizuhopecten</taxon>
    </lineage>
</organism>
<evidence type="ECO:0000256" key="1">
    <source>
        <dbReference type="ARBA" id="ARBA00004651"/>
    </source>
</evidence>
<keyword evidence="7 11" id="KW-0675">Receptor</keyword>
<dbReference type="PROSITE" id="PS50262">
    <property type="entry name" value="G_PROTEIN_RECEP_F1_2"/>
    <property type="match status" value="1"/>
</dbReference>
<comment type="caution">
    <text evidence="11">The sequence shown here is derived from an EMBL/GenBank/DDBJ whole genome shotgun (WGS) entry which is preliminary data.</text>
</comment>
<keyword evidence="5" id="KW-0297">G-protein coupled receptor</keyword>
<evidence type="ECO:0000256" key="4">
    <source>
        <dbReference type="ARBA" id="ARBA00022989"/>
    </source>
</evidence>
<accession>A0A210PQ90</accession>
<feature type="transmembrane region" description="Helical" evidence="9">
    <location>
        <begin position="54"/>
        <end position="74"/>
    </location>
</feature>
<feature type="domain" description="G-protein coupled receptors family 1 profile" evidence="10">
    <location>
        <begin position="34"/>
        <end position="299"/>
    </location>
</feature>
<keyword evidence="6 9" id="KW-0472">Membrane</keyword>
<evidence type="ECO:0000256" key="5">
    <source>
        <dbReference type="ARBA" id="ARBA00023040"/>
    </source>
</evidence>
<dbReference type="InterPro" id="IPR017452">
    <property type="entry name" value="GPCR_Rhodpsn_7TM"/>
</dbReference>
<evidence type="ECO:0000256" key="2">
    <source>
        <dbReference type="ARBA" id="ARBA00022475"/>
    </source>
</evidence>
<keyword evidence="3 9" id="KW-0812">Transmembrane</keyword>
<dbReference type="EMBL" id="NEDP02005559">
    <property type="protein sequence ID" value="OWF38651.1"/>
    <property type="molecule type" value="Genomic_DNA"/>
</dbReference>
<keyword evidence="12" id="KW-1185">Reference proteome</keyword>
<dbReference type="PANTHER" id="PTHR24228">
    <property type="entry name" value="B2 BRADYKININ RECEPTOR/ANGIOTENSIN II RECEPTOR"/>
    <property type="match status" value="1"/>
</dbReference>
<evidence type="ECO:0000256" key="8">
    <source>
        <dbReference type="ARBA" id="ARBA00023224"/>
    </source>
</evidence>
<sequence length="334" mass="37230">MSNITFSSGESVPFYYEGLLYIPVLLVTIVGIPGTIITMRFYGRRAKKSTTSTSLFLTSLATFDLLCLVSNIPAVTTSLPTFYIDGWKESSENSIMVYITRIPKYWSNLMLLLIGIERVICVVLPHKMTTIFTRRVGIVCITLIIVLGPVILFPLVIEPPMILTNGQATHVQRKTQTLIDADVYRGLVQMVSVLYFGLPVTGILISNLCLVIALLYRFKSKQTTGVRITMTSSQVKELRTTKLVMIVTVIFIVCVCPLVVVYPVISASGEAVPIQVLLVIRPMSAFLETLNYSMNIVVYFIGSINFRTETRHMLSRICRCCKLTTVTPVNESGM</sequence>